<accession>L8XT40</accession>
<dbReference type="RefSeq" id="WP_008316948.1">
    <property type="nucleotide sequence ID" value="NZ_KB372789.1"/>
</dbReference>
<dbReference type="Proteomes" id="UP000011617">
    <property type="component" value="Unassembled WGS sequence"/>
</dbReference>
<dbReference type="HOGENOM" id="CLU_1577879_0_0_6"/>
<gene>
    <name evidence="2" type="ORF">F387_01981</name>
</gene>
<reference evidence="2 3" key="1">
    <citation type="journal article" date="2013" name="Genome Announc.">
        <title>Complete Genome Sequence of Wohlfahrtiimonas chitiniclastica Strain SH04, Isolated from Chrysomya megacephala Collected from Pudong International Airport in China.</title>
        <authorList>
            <person name="Cao X.M."/>
            <person name="Chen T."/>
            <person name="Xu L.Z."/>
            <person name="Yao L.S."/>
            <person name="Qi J."/>
            <person name="Zhang X.L."/>
            <person name="Yan Q.L."/>
            <person name="Deng Y.H."/>
            <person name="Guo T.Y."/>
            <person name="Wang J."/>
            <person name="Hu K.X."/>
            <person name="Xu B.L."/>
        </authorList>
    </citation>
    <scope>NUCLEOTIDE SEQUENCE [LARGE SCALE GENOMIC DNA]</scope>
    <source>
        <strain evidence="2 3">SH04</strain>
    </source>
</reference>
<protein>
    <submittedName>
        <fullName evidence="2">Uncharacterized protein</fullName>
    </submittedName>
</protein>
<keyword evidence="1" id="KW-0732">Signal</keyword>
<dbReference type="AlphaFoldDB" id="L8XT40"/>
<evidence type="ECO:0000256" key="1">
    <source>
        <dbReference type="SAM" id="SignalP"/>
    </source>
</evidence>
<evidence type="ECO:0000313" key="3">
    <source>
        <dbReference type="Proteomes" id="UP000011617"/>
    </source>
</evidence>
<sequence>MKLSPKILMGFLLVVSVNQLSFSTENNFTNIDSHGDTCNYYNLSGFKPFFNKQEPEPIGVANYQGNAVFGINGKKVKFTPNNVETLDALNFVEYQYFQSDTYNLSLEIIGEIRSNEFDSRMEKAIAEDTHPEDIGMLRSDNTMQLTRATLSNKDNVSIHYIGYTCNVFY</sequence>
<evidence type="ECO:0000313" key="2">
    <source>
        <dbReference type="EMBL" id="ELV07198.1"/>
    </source>
</evidence>
<feature type="signal peptide" evidence="1">
    <location>
        <begin position="1"/>
        <end position="21"/>
    </location>
</feature>
<keyword evidence="3" id="KW-1185">Reference proteome</keyword>
<dbReference type="EMBL" id="AOBV01000019">
    <property type="protein sequence ID" value="ELV07198.1"/>
    <property type="molecule type" value="Genomic_DNA"/>
</dbReference>
<comment type="caution">
    <text evidence="2">The sequence shown here is derived from an EMBL/GenBank/DDBJ whole genome shotgun (WGS) entry which is preliminary data.</text>
</comment>
<organism evidence="2 3">
    <name type="scientific">Wohlfahrtiimonas chitiniclastica SH04</name>
    <dbReference type="NCBI Taxonomy" id="1261130"/>
    <lineage>
        <taxon>Bacteria</taxon>
        <taxon>Pseudomonadati</taxon>
        <taxon>Pseudomonadota</taxon>
        <taxon>Gammaproteobacteria</taxon>
        <taxon>Cardiobacteriales</taxon>
        <taxon>Ignatzschineriaceae</taxon>
        <taxon>Wohlfahrtiimonas</taxon>
    </lineage>
</organism>
<proteinExistence type="predicted"/>
<name>L8XT40_9GAMM</name>
<feature type="chain" id="PRO_5003998390" evidence="1">
    <location>
        <begin position="22"/>
        <end position="169"/>
    </location>
</feature>